<evidence type="ECO:0000313" key="1">
    <source>
        <dbReference type="EMBL" id="PTM53520.1"/>
    </source>
</evidence>
<sequence>MFISFIVSLLKRRPAYQWQPSLDIRDGATAAALGIYQPRA</sequence>
<dbReference type="RefSeq" id="WP_273511567.1">
    <property type="nucleotide sequence ID" value="NZ_JAIESU010000016.1"/>
</dbReference>
<evidence type="ECO:0000313" key="2">
    <source>
        <dbReference type="Proteomes" id="UP000241808"/>
    </source>
</evidence>
<organism evidence="1 2">
    <name type="scientific">Phreatobacter oligotrophus</name>
    <dbReference type="NCBI Taxonomy" id="1122261"/>
    <lineage>
        <taxon>Bacteria</taxon>
        <taxon>Pseudomonadati</taxon>
        <taxon>Pseudomonadota</taxon>
        <taxon>Alphaproteobacteria</taxon>
        <taxon>Hyphomicrobiales</taxon>
        <taxon>Phreatobacteraceae</taxon>
        <taxon>Phreatobacter</taxon>
    </lineage>
</organism>
<gene>
    <name evidence="1" type="ORF">C8P69_106174</name>
</gene>
<proteinExistence type="predicted"/>
<dbReference type="EMBL" id="PZZL01000006">
    <property type="protein sequence ID" value="PTM53520.1"/>
    <property type="molecule type" value="Genomic_DNA"/>
</dbReference>
<reference evidence="1 2" key="1">
    <citation type="submission" date="2018-04" db="EMBL/GenBank/DDBJ databases">
        <title>Genomic Encyclopedia of Archaeal and Bacterial Type Strains, Phase II (KMG-II): from individual species to whole genera.</title>
        <authorList>
            <person name="Goeker M."/>
        </authorList>
    </citation>
    <scope>NUCLEOTIDE SEQUENCE [LARGE SCALE GENOMIC DNA]</scope>
    <source>
        <strain evidence="1 2">DSM 25521</strain>
    </source>
</reference>
<dbReference type="Proteomes" id="UP000241808">
    <property type="component" value="Unassembled WGS sequence"/>
</dbReference>
<dbReference type="AlphaFoldDB" id="A0A2T4Z1B2"/>
<name>A0A2T4Z1B2_9HYPH</name>
<keyword evidence="2" id="KW-1185">Reference proteome</keyword>
<accession>A0A2T4Z1B2</accession>
<protein>
    <submittedName>
        <fullName evidence="1">Uncharacterized protein</fullName>
    </submittedName>
</protein>
<comment type="caution">
    <text evidence="1">The sequence shown here is derived from an EMBL/GenBank/DDBJ whole genome shotgun (WGS) entry which is preliminary data.</text>
</comment>